<gene>
    <name evidence="1" type="ORF">GCM10022254_52860</name>
</gene>
<reference evidence="2" key="1">
    <citation type="journal article" date="2019" name="Int. J. Syst. Evol. Microbiol.">
        <title>The Global Catalogue of Microorganisms (GCM) 10K type strain sequencing project: providing services to taxonomists for standard genome sequencing and annotation.</title>
        <authorList>
            <consortium name="The Broad Institute Genomics Platform"/>
            <consortium name="The Broad Institute Genome Sequencing Center for Infectious Disease"/>
            <person name="Wu L."/>
            <person name="Ma J."/>
        </authorList>
    </citation>
    <scope>NUCLEOTIDE SEQUENCE [LARGE SCALE GENOMIC DNA]</scope>
    <source>
        <strain evidence="2">JCM 17440</strain>
    </source>
</reference>
<keyword evidence="2" id="KW-1185">Reference proteome</keyword>
<comment type="caution">
    <text evidence="1">The sequence shown here is derived from an EMBL/GenBank/DDBJ whole genome shotgun (WGS) entry which is preliminary data.</text>
</comment>
<accession>A0ABP8CE11</accession>
<dbReference type="Proteomes" id="UP001501710">
    <property type="component" value="Unassembled WGS sequence"/>
</dbReference>
<name>A0ABP8CE11_9ACTN</name>
<dbReference type="RefSeq" id="WP_344901487.1">
    <property type="nucleotide sequence ID" value="NZ_BAABAS010000020.1"/>
</dbReference>
<organism evidence="1 2">
    <name type="scientific">Actinomadura meridiana</name>
    <dbReference type="NCBI Taxonomy" id="559626"/>
    <lineage>
        <taxon>Bacteria</taxon>
        <taxon>Bacillati</taxon>
        <taxon>Actinomycetota</taxon>
        <taxon>Actinomycetes</taxon>
        <taxon>Streptosporangiales</taxon>
        <taxon>Thermomonosporaceae</taxon>
        <taxon>Actinomadura</taxon>
    </lineage>
</organism>
<proteinExistence type="predicted"/>
<evidence type="ECO:0000313" key="1">
    <source>
        <dbReference type="EMBL" id="GAA4238143.1"/>
    </source>
</evidence>
<evidence type="ECO:0000313" key="2">
    <source>
        <dbReference type="Proteomes" id="UP001501710"/>
    </source>
</evidence>
<dbReference type="EMBL" id="BAABAS010000020">
    <property type="protein sequence ID" value="GAA4238143.1"/>
    <property type="molecule type" value="Genomic_DNA"/>
</dbReference>
<protein>
    <submittedName>
        <fullName evidence="1">Uncharacterized protein</fullName>
    </submittedName>
</protein>
<sequence>MLAGIDKRIAVLVSWSKTRDRKKRTKPGRDAFLARFEREVDPEGALPLEERQRRAELAKRAYMLRLAKRSAQARRRN</sequence>